<keyword evidence="10" id="KW-1015">Disulfide bond</keyword>
<dbReference type="PRINTS" id="PR00411">
    <property type="entry name" value="PNDRDTASEI"/>
</dbReference>
<evidence type="ECO:0000256" key="2">
    <source>
        <dbReference type="ARBA" id="ARBA00007532"/>
    </source>
</evidence>
<keyword evidence="6 16" id="KW-0285">Flavoprotein</keyword>
<dbReference type="GO" id="GO:0004148">
    <property type="term" value="F:dihydrolipoyl dehydrogenase (NADH) activity"/>
    <property type="evidence" value="ECO:0007669"/>
    <property type="project" value="UniProtKB-EC"/>
</dbReference>
<evidence type="ECO:0000256" key="6">
    <source>
        <dbReference type="ARBA" id="ARBA00022630"/>
    </source>
</evidence>
<dbReference type="GO" id="GO:0006103">
    <property type="term" value="P:2-oxoglutarate metabolic process"/>
    <property type="evidence" value="ECO:0007669"/>
    <property type="project" value="TreeGrafter"/>
</dbReference>
<feature type="binding site" evidence="14">
    <location>
        <position position="198"/>
    </location>
    <ligand>
        <name>NAD(+)</name>
        <dbReference type="ChEBI" id="CHEBI:57540"/>
    </ligand>
</feature>
<evidence type="ECO:0000256" key="14">
    <source>
        <dbReference type="PIRSR" id="PIRSR000350-3"/>
    </source>
</evidence>
<dbReference type="PANTHER" id="PTHR22912:SF217">
    <property type="entry name" value="DIHYDROLIPOYL DEHYDROGENASE"/>
    <property type="match status" value="1"/>
</dbReference>
<dbReference type="EC" id="1.8.1.4" evidence="3 16"/>
<evidence type="ECO:0000256" key="10">
    <source>
        <dbReference type="ARBA" id="ARBA00023157"/>
    </source>
</evidence>
<dbReference type="Pfam" id="PF07992">
    <property type="entry name" value="Pyr_redox_2"/>
    <property type="match status" value="1"/>
</dbReference>
<comment type="catalytic activity">
    <reaction evidence="12 16">
        <text>N(6)-[(R)-dihydrolipoyl]-L-lysyl-[protein] + NAD(+) = N(6)-[(R)-lipoyl]-L-lysyl-[protein] + NADH + H(+)</text>
        <dbReference type="Rhea" id="RHEA:15045"/>
        <dbReference type="Rhea" id="RHEA-COMP:10474"/>
        <dbReference type="Rhea" id="RHEA-COMP:10475"/>
        <dbReference type="ChEBI" id="CHEBI:15378"/>
        <dbReference type="ChEBI" id="CHEBI:57540"/>
        <dbReference type="ChEBI" id="CHEBI:57945"/>
        <dbReference type="ChEBI" id="CHEBI:83099"/>
        <dbReference type="ChEBI" id="CHEBI:83100"/>
        <dbReference type="EC" id="1.8.1.4"/>
    </reaction>
</comment>
<dbReference type="PANTHER" id="PTHR22912">
    <property type="entry name" value="DISULFIDE OXIDOREDUCTASE"/>
    <property type="match status" value="1"/>
</dbReference>
<gene>
    <name evidence="19" type="ORF">NHE_0435</name>
</gene>
<dbReference type="Gene3D" id="3.50.50.60">
    <property type="entry name" value="FAD/NAD(P)-binding domain"/>
    <property type="match status" value="2"/>
</dbReference>
<dbReference type="Gene3D" id="3.30.390.30">
    <property type="match status" value="1"/>
</dbReference>
<dbReference type="PRINTS" id="PR00368">
    <property type="entry name" value="FADPNR"/>
</dbReference>
<dbReference type="STRING" id="1286528.NHE_0435"/>
<dbReference type="RefSeq" id="WP_038559392.1">
    <property type="nucleotide sequence ID" value="NZ_CP007481.1"/>
</dbReference>
<comment type="similarity">
    <text evidence="2 16">Belongs to the class-I pyridine nucleotide-disulfide oxidoreductase family.</text>
</comment>
<feature type="disulfide bond" description="Redox-active" evidence="15">
    <location>
        <begin position="39"/>
        <end position="44"/>
    </location>
</feature>
<dbReference type="InterPro" id="IPR004099">
    <property type="entry name" value="Pyr_nucl-diS_OxRdtase_dimer"/>
</dbReference>
<dbReference type="Pfam" id="PF02852">
    <property type="entry name" value="Pyr_redox_dim"/>
    <property type="match status" value="1"/>
</dbReference>
<evidence type="ECO:0000256" key="13">
    <source>
        <dbReference type="PIRSR" id="PIRSR000350-2"/>
    </source>
</evidence>
<feature type="binding site" evidence="14">
    <location>
        <position position="262"/>
    </location>
    <ligand>
        <name>NAD(+)</name>
        <dbReference type="ChEBI" id="CHEBI:57540"/>
    </ligand>
</feature>
<sequence length="457" mass="49288">MYDIVIIGGGPAGYPAAIKASKSGLKVALVEKDELGGVCLNRGCIPTKALLHIAEKYHFIKNEASTLGIVVPDVSMDFHRAIEYSREKVRKLADGISYLMNKNKIDVFKSHARILHGKKVVLADLKKTIDAKNIILATGSRARILKGLEYDHKIIWDCRDAMMPNNQPGSLLIVGSGAIGIEFACIYNSFGTKVTVIEIQDRILATEDIEISSMAEDAFKKSGIAIHKSTIVISLEVKEDGALVSLSNGNTLSVDRILVAVGTEANSNDIGLENFSGIKLDRGFVCVDEYCQTGEPGIYAIGDLVGAPCLAHKAIYEASICINKILGKKPFPLDKTNIPSCIYSFPSIASIGLTEEAAKKLGYEIKIGRVKSDGNGKSVVLGKTKGLVKTVFDKKTGELLGAHMIGHEVTEMINGYAIAKASEATSETLKTVVFPHPTMSEMMYESVLAADNEEIHS</sequence>
<comment type="cofactor">
    <cofactor evidence="14 16">
        <name>FAD</name>
        <dbReference type="ChEBI" id="CHEBI:57692"/>
    </cofactor>
    <text evidence="14 16">Binds 1 FAD per subunit.</text>
</comment>
<evidence type="ECO:0000256" key="16">
    <source>
        <dbReference type="RuleBase" id="RU003692"/>
    </source>
</evidence>
<feature type="binding site" evidence="14">
    <location>
        <position position="48"/>
    </location>
    <ligand>
        <name>FAD</name>
        <dbReference type="ChEBI" id="CHEBI:57692"/>
    </ligand>
</feature>
<feature type="active site" description="Proton acceptor" evidence="13">
    <location>
        <position position="436"/>
    </location>
</feature>
<organism evidence="19 20">
    <name type="scientific">Neorickettsia helminthoeca str. Oregon</name>
    <dbReference type="NCBI Taxonomy" id="1286528"/>
    <lineage>
        <taxon>Bacteria</taxon>
        <taxon>Pseudomonadati</taxon>
        <taxon>Pseudomonadota</taxon>
        <taxon>Alphaproteobacteria</taxon>
        <taxon>Rickettsiales</taxon>
        <taxon>Anaplasmataceae</taxon>
        <taxon>Neorickettsia</taxon>
    </lineage>
</organism>
<evidence type="ECO:0000259" key="18">
    <source>
        <dbReference type="Pfam" id="PF07992"/>
    </source>
</evidence>
<dbReference type="SUPFAM" id="SSF55424">
    <property type="entry name" value="FAD/NAD-linked reductases, dimerisation (C-terminal) domain"/>
    <property type="match status" value="1"/>
</dbReference>
<keyword evidence="14" id="KW-0547">Nucleotide-binding</keyword>
<keyword evidence="20" id="KW-1185">Reference proteome</keyword>
<evidence type="ECO:0000256" key="11">
    <source>
        <dbReference type="ARBA" id="ARBA00023284"/>
    </source>
</evidence>
<feature type="binding site" evidence="14">
    <location>
        <begin position="138"/>
        <end position="140"/>
    </location>
    <ligand>
        <name>FAD</name>
        <dbReference type="ChEBI" id="CHEBI:57692"/>
    </ligand>
</feature>
<comment type="subcellular location">
    <subcellularLocation>
        <location evidence="1">Cytoplasm</location>
    </subcellularLocation>
</comment>
<dbReference type="GO" id="GO:0005737">
    <property type="term" value="C:cytoplasm"/>
    <property type="evidence" value="ECO:0007669"/>
    <property type="project" value="UniProtKB-SubCell"/>
</dbReference>
<keyword evidence="8 16" id="KW-0560">Oxidoreductase</keyword>
<evidence type="ECO:0000256" key="9">
    <source>
        <dbReference type="ARBA" id="ARBA00023027"/>
    </source>
</evidence>
<dbReference type="InterPro" id="IPR023753">
    <property type="entry name" value="FAD/NAD-binding_dom"/>
</dbReference>
<feature type="binding site" evidence="14">
    <location>
        <begin position="175"/>
        <end position="182"/>
    </location>
    <ligand>
        <name>NAD(+)</name>
        <dbReference type="ChEBI" id="CHEBI:57540"/>
    </ligand>
</feature>
<dbReference type="InterPro" id="IPR006258">
    <property type="entry name" value="Lipoamide_DH"/>
</dbReference>
<dbReference type="GO" id="GO:0050660">
    <property type="term" value="F:flavin adenine dinucleotide binding"/>
    <property type="evidence" value="ECO:0007669"/>
    <property type="project" value="InterPro"/>
</dbReference>
<dbReference type="InterPro" id="IPR016156">
    <property type="entry name" value="FAD/NAD-linked_Rdtase_dimer_sf"/>
</dbReference>
<comment type="miscellaneous">
    <text evidence="16">The active site is a redox-active disulfide bond.</text>
</comment>
<protein>
    <recommendedName>
        <fullName evidence="4 16">Dihydrolipoyl dehydrogenase</fullName>
        <ecNumber evidence="3 16">1.8.1.4</ecNumber>
    </recommendedName>
</protein>
<evidence type="ECO:0000259" key="17">
    <source>
        <dbReference type="Pfam" id="PF02852"/>
    </source>
</evidence>
<keyword evidence="11 16" id="KW-0676">Redox-active center</keyword>
<evidence type="ECO:0000256" key="5">
    <source>
        <dbReference type="ARBA" id="ARBA00022490"/>
    </source>
</evidence>
<keyword evidence="5" id="KW-0963">Cytoplasm</keyword>
<dbReference type="InterPro" id="IPR001100">
    <property type="entry name" value="Pyr_nuc-diS_OxRdtase"/>
</dbReference>
<dbReference type="InterPro" id="IPR012999">
    <property type="entry name" value="Pyr_OxRdtase_I_AS"/>
</dbReference>
<dbReference type="InterPro" id="IPR036188">
    <property type="entry name" value="FAD/NAD-bd_sf"/>
</dbReference>
<dbReference type="NCBIfam" id="TIGR01350">
    <property type="entry name" value="lipoamide_DH"/>
    <property type="match status" value="1"/>
</dbReference>
<keyword evidence="7 14" id="KW-0274">FAD</keyword>
<evidence type="ECO:0000256" key="15">
    <source>
        <dbReference type="PIRSR" id="PIRSR000350-4"/>
    </source>
</evidence>
<dbReference type="PROSITE" id="PS00076">
    <property type="entry name" value="PYRIDINE_REDOX_1"/>
    <property type="match status" value="1"/>
</dbReference>
<feature type="binding site" evidence="14">
    <location>
        <position position="303"/>
    </location>
    <ligand>
        <name>FAD</name>
        <dbReference type="ChEBI" id="CHEBI:57692"/>
    </ligand>
</feature>
<keyword evidence="9 14" id="KW-0520">NAD</keyword>
<evidence type="ECO:0000313" key="20">
    <source>
        <dbReference type="Proteomes" id="UP000023755"/>
    </source>
</evidence>
<dbReference type="FunFam" id="3.30.390.30:FF:000001">
    <property type="entry name" value="Dihydrolipoyl dehydrogenase"/>
    <property type="match status" value="1"/>
</dbReference>
<dbReference type="Proteomes" id="UP000023755">
    <property type="component" value="Chromosome"/>
</dbReference>
<dbReference type="HOGENOM" id="CLU_016755_0_2_5"/>
<dbReference type="SUPFAM" id="SSF51905">
    <property type="entry name" value="FAD/NAD(P)-binding domain"/>
    <property type="match status" value="1"/>
</dbReference>
<name>X5HLS4_9RICK</name>
<feature type="domain" description="Pyridine nucleotide-disulphide oxidoreductase dimerisation" evidence="17">
    <location>
        <begin position="338"/>
        <end position="445"/>
    </location>
</feature>
<evidence type="ECO:0000256" key="12">
    <source>
        <dbReference type="ARBA" id="ARBA00049187"/>
    </source>
</evidence>
<reference evidence="19 20" key="1">
    <citation type="submission" date="2014-03" db="EMBL/GenBank/DDBJ databases">
        <title>Sequencing and Comparison of Genomes and Transcriptome Profiles of Human Ehrlichiosis Agents.</title>
        <authorList>
            <person name="Lin M."/>
            <person name="Daugherty S.C."/>
            <person name="Nagaraj S."/>
            <person name="Cheng Z."/>
            <person name="Xiong Q."/>
            <person name="Lin F.-Y."/>
            <person name="Sengamalay N."/>
            <person name="Ott S."/>
            <person name="Godinez A."/>
            <person name="Tallon L.J."/>
            <person name="Sadzewicz L."/>
            <person name="Fraser C.M."/>
            <person name="Dunning Hotopp J.C."/>
            <person name="Rikihisa Y."/>
        </authorList>
    </citation>
    <scope>NUCLEOTIDE SEQUENCE [LARGE SCALE GENOMIC DNA]</scope>
    <source>
        <strain evidence="19 20">Oregon</strain>
    </source>
</reference>
<evidence type="ECO:0000256" key="3">
    <source>
        <dbReference type="ARBA" id="ARBA00012608"/>
    </source>
</evidence>
<feature type="domain" description="FAD/NAD(P)-binding" evidence="18">
    <location>
        <begin position="2"/>
        <end position="318"/>
    </location>
</feature>
<evidence type="ECO:0000256" key="7">
    <source>
        <dbReference type="ARBA" id="ARBA00022827"/>
    </source>
</evidence>
<evidence type="ECO:0000256" key="1">
    <source>
        <dbReference type="ARBA" id="ARBA00004496"/>
    </source>
</evidence>
<dbReference type="InterPro" id="IPR050151">
    <property type="entry name" value="Class-I_Pyr_Nuc-Dis_Oxidored"/>
</dbReference>
<evidence type="ECO:0000256" key="4">
    <source>
        <dbReference type="ARBA" id="ARBA00016961"/>
    </source>
</evidence>
<evidence type="ECO:0000313" key="19">
    <source>
        <dbReference type="EMBL" id="AHX11380.1"/>
    </source>
</evidence>
<dbReference type="PIRSF" id="PIRSF000350">
    <property type="entry name" value="Mercury_reductase_MerA"/>
    <property type="match status" value="1"/>
</dbReference>
<evidence type="ECO:0000256" key="8">
    <source>
        <dbReference type="ARBA" id="ARBA00023002"/>
    </source>
</evidence>
<dbReference type="OrthoDB" id="9776382at2"/>
<dbReference type="AlphaFoldDB" id="X5HLS4"/>
<accession>X5HLS4</accession>
<dbReference type="EMBL" id="CP007481">
    <property type="protein sequence ID" value="AHX11380.1"/>
    <property type="molecule type" value="Genomic_DNA"/>
</dbReference>
<proteinExistence type="inferred from homology"/>
<dbReference type="KEGG" id="nhm:NHE_0435"/>